<keyword evidence="3" id="KW-1185">Reference proteome</keyword>
<dbReference type="STRING" id="39966.A0A369JDY2"/>
<feature type="compositionally biased region" description="Acidic residues" evidence="1">
    <location>
        <begin position="406"/>
        <end position="421"/>
    </location>
</feature>
<feature type="compositionally biased region" description="Basic and acidic residues" evidence="1">
    <location>
        <begin position="349"/>
        <end position="362"/>
    </location>
</feature>
<dbReference type="InParanoid" id="A0A369JDY2"/>
<sequence length="421" mass="47031">MSSSLSVPELATSNWASRNPSLNIQPARVRLAKNNDDASRRTHLSHKVKNNKANVASVEKEIDAYLMEQQRFIEEIADKYTVDAKIIKKKLINGSTYKTTRAPSLQNAIIHDKTVEMNEGRAPGDRLKLKEIQQLVLQDEELQNLSKDRQNELLKNLEDHRALHATGARAGNHAANVDASKNIDSIIKNMYLRTGVRTIAFFTRSHVNDDIVPVVGASDDPALKFFPEVLKLDTTEVVAKFELFACVEDKAGFKVDTLASMRADCTRLILDGLRKILHDKKITMNYANFETVIVEAHHVRLVGWPRQIPFGSPSKLSTTDDVRALRASLQDGECKWEVLNALQRREHSKALTDARGRGDAIVKKRKQRSDSGTTRKGGDGQPPSKKKRKQPSAASMVPPVYKSSELIDDDDEDEDQGGGHE</sequence>
<evidence type="ECO:0000313" key="3">
    <source>
        <dbReference type="Proteomes" id="UP000076154"/>
    </source>
</evidence>
<evidence type="ECO:0000256" key="1">
    <source>
        <dbReference type="SAM" id="MobiDB-lite"/>
    </source>
</evidence>
<comment type="caution">
    <text evidence="2">The sequence shown here is derived from an EMBL/GenBank/DDBJ whole genome shotgun (WGS) entry which is preliminary data.</text>
</comment>
<name>A0A369JDY2_HYPMA</name>
<protein>
    <submittedName>
        <fullName evidence="2">Uncharacterized protein</fullName>
    </submittedName>
</protein>
<evidence type="ECO:0000313" key="2">
    <source>
        <dbReference type="EMBL" id="RDB20088.1"/>
    </source>
</evidence>
<dbReference type="Proteomes" id="UP000076154">
    <property type="component" value="Unassembled WGS sequence"/>
</dbReference>
<accession>A0A369JDY2</accession>
<proteinExistence type="predicted"/>
<dbReference type="OrthoDB" id="3247681at2759"/>
<organism evidence="2 3">
    <name type="scientific">Hypsizygus marmoreus</name>
    <name type="common">White beech mushroom</name>
    <name type="synonym">Agaricus marmoreus</name>
    <dbReference type="NCBI Taxonomy" id="39966"/>
    <lineage>
        <taxon>Eukaryota</taxon>
        <taxon>Fungi</taxon>
        <taxon>Dikarya</taxon>
        <taxon>Basidiomycota</taxon>
        <taxon>Agaricomycotina</taxon>
        <taxon>Agaricomycetes</taxon>
        <taxon>Agaricomycetidae</taxon>
        <taxon>Agaricales</taxon>
        <taxon>Tricholomatineae</taxon>
        <taxon>Lyophyllaceae</taxon>
        <taxon>Hypsizygus</taxon>
    </lineage>
</organism>
<feature type="region of interest" description="Disordered" evidence="1">
    <location>
        <begin position="349"/>
        <end position="421"/>
    </location>
</feature>
<gene>
    <name evidence="2" type="ORF">Hypma_012876</name>
</gene>
<dbReference type="EMBL" id="LUEZ02000071">
    <property type="protein sequence ID" value="RDB20088.1"/>
    <property type="molecule type" value="Genomic_DNA"/>
</dbReference>
<reference evidence="2" key="1">
    <citation type="submission" date="2018-04" db="EMBL/GenBank/DDBJ databases">
        <title>Whole genome sequencing of Hypsizygus marmoreus.</title>
        <authorList>
            <person name="Choi I.-G."/>
            <person name="Min B."/>
            <person name="Kim J.-G."/>
            <person name="Kim S."/>
            <person name="Oh Y.-L."/>
            <person name="Kong W.-S."/>
            <person name="Park H."/>
            <person name="Jeong J."/>
            <person name="Song E.-S."/>
        </authorList>
    </citation>
    <scope>NUCLEOTIDE SEQUENCE [LARGE SCALE GENOMIC DNA]</scope>
    <source>
        <strain evidence="2">51987-8</strain>
    </source>
</reference>
<dbReference type="AlphaFoldDB" id="A0A369JDY2"/>